<organism evidence="2 3">
    <name type="scientific">Hypsibius exemplaris</name>
    <name type="common">Freshwater tardigrade</name>
    <dbReference type="NCBI Taxonomy" id="2072580"/>
    <lineage>
        <taxon>Eukaryota</taxon>
        <taxon>Metazoa</taxon>
        <taxon>Ecdysozoa</taxon>
        <taxon>Tardigrada</taxon>
        <taxon>Eutardigrada</taxon>
        <taxon>Parachela</taxon>
        <taxon>Hypsibioidea</taxon>
        <taxon>Hypsibiidae</taxon>
        <taxon>Hypsibius</taxon>
    </lineage>
</organism>
<evidence type="ECO:0000313" key="2">
    <source>
        <dbReference type="EMBL" id="OWA51674.1"/>
    </source>
</evidence>
<sequence length="155" mass="17058">MDLDDGQISSCNVHTEPTEGEIEGLCNLGVPSGFWFTQAVSTGSGTDTDISDKASWCGPMSSDSPSIQTPSPPPPSLEEAMEATEGWNEPAPPLFNAAPCRLTLKDMRLHHYSRSFPLPTKEDAVVFLWSQFEPPHGLSLREARTILERRVESYH</sequence>
<evidence type="ECO:0000313" key="3">
    <source>
        <dbReference type="Proteomes" id="UP000192578"/>
    </source>
</evidence>
<dbReference type="AlphaFoldDB" id="A0A9X6NE97"/>
<evidence type="ECO:0000256" key="1">
    <source>
        <dbReference type="SAM" id="MobiDB-lite"/>
    </source>
</evidence>
<comment type="caution">
    <text evidence="2">The sequence shown here is derived from an EMBL/GenBank/DDBJ whole genome shotgun (WGS) entry which is preliminary data.</text>
</comment>
<dbReference type="EMBL" id="MTYJ01000235">
    <property type="protein sequence ID" value="OWA51674.1"/>
    <property type="molecule type" value="Genomic_DNA"/>
</dbReference>
<accession>A0A9X6NE97</accession>
<keyword evidence="3" id="KW-1185">Reference proteome</keyword>
<gene>
    <name evidence="2" type="ORF">BV898_16148</name>
</gene>
<feature type="region of interest" description="Disordered" evidence="1">
    <location>
        <begin position="53"/>
        <end position="92"/>
    </location>
</feature>
<proteinExistence type="predicted"/>
<reference evidence="3" key="1">
    <citation type="submission" date="2017-01" db="EMBL/GenBank/DDBJ databases">
        <title>Comparative genomics of anhydrobiosis in the tardigrade Hypsibius dujardini.</title>
        <authorList>
            <person name="Yoshida Y."/>
            <person name="Koutsovoulos G."/>
            <person name="Laetsch D."/>
            <person name="Stevens L."/>
            <person name="Kumar S."/>
            <person name="Horikawa D."/>
            <person name="Ishino K."/>
            <person name="Komine S."/>
            <person name="Tomita M."/>
            <person name="Blaxter M."/>
            <person name="Arakawa K."/>
        </authorList>
    </citation>
    <scope>NUCLEOTIDE SEQUENCE [LARGE SCALE GENOMIC DNA]</scope>
    <source>
        <strain evidence="3">Z151</strain>
    </source>
</reference>
<dbReference type="Proteomes" id="UP000192578">
    <property type="component" value="Unassembled WGS sequence"/>
</dbReference>
<name>A0A9X6NE97_HYPEX</name>
<protein>
    <submittedName>
        <fullName evidence="2">Uncharacterized protein</fullName>
    </submittedName>
</protein>